<evidence type="ECO:0000256" key="3">
    <source>
        <dbReference type="ARBA" id="ARBA00022529"/>
    </source>
</evidence>
<sequence>MLTAIDYLTQKGWKISSDPRKYDNYPNDYGFRNYIENGINYDEFCGGYHRAFDLYNNSTNDIPAVTSGTVITSETHGNFGGTIEIRDTNGNDWIYGHLQRQSLKYSEGDKVNQGDIIGLQGSSNYYDNPMNAHLHLQLRPKSTNLKDEKAEVCSGIPIEKYDISKLNQKLEKGSNVKMKDIYSSHINGSKITNRKASIAGVVIHNDYGSMTPSQYLPWLYAREQNGTHVNGFASVYVNRNERLWYHPTNFVEWHCANFWANNNLIGFEVCESYPERISDKLFLENEEATLKTAAEVMLSYNLPINRDTVHLHNEYSQTSCPHRSWEIHIGKGQPYTRRNQLKLIDYFISRIKFYANGGKLNTSNAEEVTEKHIEQEVKKEIAKQEVLPTGWNKNKHKTYYKAQKGSFINGNQPIQARYVGPFRLKNNAAGDLPPNTKIEYDEIMLQDKHVWVGYDSFEGERIYLPVGTWNGKKPPKNKMKEVWGTLK</sequence>
<name>A0A2H4JAU4_9CAUD</name>
<dbReference type="Gene3D" id="2.70.70.10">
    <property type="entry name" value="Glucose Permease (Domain IIA)"/>
    <property type="match status" value="1"/>
</dbReference>
<dbReference type="PANTHER" id="PTHR21666:SF270">
    <property type="entry name" value="MUREIN HYDROLASE ACTIVATOR ENVC"/>
    <property type="match status" value="1"/>
</dbReference>
<keyword evidence="4" id="KW-0081">Bacteriolytic enzyme</keyword>
<dbReference type="Pfam" id="PF01551">
    <property type="entry name" value="Peptidase_M23"/>
    <property type="match status" value="1"/>
</dbReference>
<dbReference type="SUPFAM" id="SSF51261">
    <property type="entry name" value="Duplicated hybrid motif"/>
    <property type="match status" value="1"/>
</dbReference>
<keyword evidence="3" id="KW-0929">Antimicrobial</keyword>
<evidence type="ECO:0000256" key="4">
    <source>
        <dbReference type="ARBA" id="ARBA00022638"/>
    </source>
</evidence>
<dbReference type="Gene3D" id="2.30.30.40">
    <property type="entry name" value="SH3 Domains"/>
    <property type="match status" value="1"/>
</dbReference>
<keyword evidence="5" id="KW-0378">Hydrolase</keyword>
<evidence type="ECO:0000256" key="5">
    <source>
        <dbReference type="ARBA" id="ARBA00022670"/>
    </source>
</evidence>
<dbReference type="GO" id="GO:0001897">
    <property type="term" value="P:symbiont-mediated cytolysis of host cell"/>
    <property type="evidence" value="ECO:0007669"/>
    <property type="project" value="UniProtKB-ARBA"/>
</dbReference>
<keyword evidence="6" id="KW-0479">Metal-binding</keyword>
<dbReference type="SMART" id="SM00287">
    <property type="entry name" value="SH3b"/>
    <property type="match status" value="1"/>
</dbReference>
<dbReference type="GO" id="GO:0042742">
    <property type="term" value="P:defense response to bacterium"/>
    <property type="evidence" value="ECO:0007669"/>
    <property type="project" value="UniProtKB-KW"/>
</dbReference>
<organism evidence="11">
    <name type="scientific">uncultured Caudovirales phage</name>
    <dbReference type="NCBI Taxonomy" id="2100421"/>
    <lineage>
        <taxon>Viruses</taxon>
        <taxon>Duplodnaviria</taxon>
        <taxon>Heunggongvirae</taxon>
        <taxon>Uroviricota</taxon>
        <taxon>Caudoviricetes</taxon>
        <taxon>Peduoviridae</taxon>
        <taxon>Maltschvirus</taxon>
        <taxon>Maltschvirus maltsch</taxon>
    </lineage>
</organism>
<dbReference type="GO" id="GO:0008745">
    <property type="term" value="F:N-acetylmuramoyl-L-alanine amidase activity"/>
    <property type="evidence" value="ECO:0007669"/>
    <property type="project" value="InterPro"/>
</dbReference>
<dbReference type="GO" id="GO:0006508">
    <property type="term" value="P:proteolysis"/>
    <property type="evidence" value="ECO:0007669"/>
    <property type="project" value="UniProtKB-KW"/>
</dbReference>
<dbReference type="SMART" id="SM00644">
    <property type="entry name" value="Ami_2"/>
    <property type="match status" value="1"/>
</dbReference>
<dbReference type="SUPFAM" id="SSF55846">
    <property type="entry name" value="N-acetylmuramoyl-L-alanine amidase-like"/>
    <property type="match status" value="1"/>
</dbReference>
<evidence type="ECO:0000256" key="7">
    <source>
        <dbReference type="ARBA" id="ARBA00022833"/>
    </source>
</evidence>
<evidence type="ECO:0000259" key="10">
    <source>
        <dbReference type="SMART" id="SM00644"/>
    </source>
</evidence>
<keyword evidence="7" id="KW-0862">Zinc</keyword>
<dbReference type="InterPro" id="IPR016047">
    <property type="entry name" value="M23ase_b-sheet_dom"/>
</dbReference>
<evidence type="ECO:0000256" key="1">
    <source>
        <dbReference type="ARBA" id="ARBA00001947"/>
    </source>
</evidence>
<evidence type="ECO:0000256" key="2">
    <source>
        <dbReference type="ARBA" id="ARBA00007553"/>
    </source>
</evidence>
<feature type="domain" description="N-acetylmuramoyl-L-alanine amidase" evidence="10">
    <location>
        <begin position="189"/>
        <end position="335"/>
    </location>
</feature>
<accession>A0A2H4JAU4</accession>
<dbReference type="GO" id="GO:0046872">
    <property type="term" value="F:metal ion binding"/>
    <property type="evidence" value="ECO:0007669"/>
    <property type="project" value="UniProtKB-KW"/>
</dbReference>
<dbReference type="InterPro" id="IPR003646">
    <property type="entry name" value="SH3-like_bac-type"/>
</dbReference>
<dbReference type="Pfam" id="PF01510">
    <property type="entry name" value="Amidase_2"/>
    <property type="match status" value="1"/>
</dbReference>
<comment type="similarity">
    <text evidence="2">Belongs to the N-acetylmuramoyl-L-alanine amidase 2 family.</text>
</comment>
<evidence type="ECO:0000256" key="8">
    <source>
        <dbReference type="ARBA" id="ARBA00042615"/>
    </source>
</evidence>
<protein>
    <recommendedName>
        <fullName evidence="8">N-acetylmuramoyl-L-alanine amidase</fullName>
    </recommendedName>
</protein>
<dbReference type="InterPro" id="IPR011055">
    <property type="entry name" value="Dup_hybrid_motif"/>
</dbReference>
<dbReference type="InterPro" id="IPR002502">
    <property type="entry name" value="Amidase_domain"/>
</dbReference>
<dbReference type="PANTHER" id="PTHR21666">
    <property type="entry name" value="PEPTIDASE-RELATED"/>
    <property type="match status" value="1"/>
</dbReference>
<dbReference type="InterPro" id="IPR036505">
    <property type="entry name" value="Amidase/PGRP_sf"/>
</dbReference>
<keyword evidence="5" id="KW-0645">Protease</keyword>
<dbReference type="GO" id="GO:0009253">
    <property type="term" value="P:peptidoglycan catabolic process"/>
    <property type="evidence" value="ECO:0007669"/>
    <property type="project" value="InterPro"/>
</dbReference>
<evidence type="ECO:0000256" key="6">
    <source>
        <dbReference type="ARBA" id="ARBA00022723"/>
    </source>
</evidence>
<comment type="cofactor">
    <cofactor evidence="1">
        <name>Zn(2+)</name>
        <dbReference type="ChEBI" id="CHEBI:29105"/>
    </cofactor>
</comment>
<dbReference type="Pfam" id="PF08460">
    <property type="entry name" value="SH3_5"/>
    <property type="match status" value="1"/>
</dbReference>
<reference evidence="11" key="1">
    <citation type="submission" date="2017-06" db="EMBL/GenBank/DDBJ databases">
        <title>Novel phages from South African skin metaviromes.</title>
        <authorList>
            <person name="van Zyl L.J."/>
            <person name="Abrahams Y."/>
            <person name="Stander E.A."/>
            <person name="Kirby B.M."/>
            <person name="Clavaud C."/>
            <person name="Farcet C."/>
            <person name="Breton L."/>
            <person name="Trindade M.I."/>
        </authorList>
    </citation>
    <scope>NUCLEOTIDE SEQUENCE</scope>
</reference>
<evidence type="ECO:0000313" key="11">
    <source>
        <dbReference type="EMBL" id="ASN72360.1"/>
    </source>
</evidence>
<dbReference type="GO" id="GO:0004222">
    <property type="term" value="F:metalloendopeptidase activity"/>
    <property type="evidence" value="ECO:0007669"/>
    <property type="project" value="TreeGrafter"/>
</dbReference>
<gene>
    <name evidence="11" type="ORF">7F12_36</name>
</gene>
<evidence type="ECO:0000259" key="9">
    <source>
        <dbReference type="SMART" id="SM00287"/>
    </source>
</evidence>
<dbReference type="CDD" id="cd12797">
    <property type="entry name" value="M23_peptidase"/>
    <property type="match status" value="1"/>
</dbReference>
<dbReference type="InterPro" id="IPR050570">
    <property type="entry name" value="Cell_wall_metabolism_enzyme"/>
</dbReference>
<dbReference type="Gene3D" id="3.40.80.10">
    <property type="entry name" value="Peptidoglycan recognition protein-like"/>
    <property type="match status" value="1"/>
</dbReference>
<feature type="domain" description="SH3b" evidence="9">
    <location>
        <begin position="403"/>
        <end position="472"/>
    </location>
</feature>
<proteinExistence type="inferred from homology"/>
<dbReference type="EMBL" id="MF417950">
    <property type="protein sequence ID" value="ASN72360.1"/>
    <property type="molecule type" value="Genomic_DNA"/>
</dbReference>